<gene>
    <name evidence="2" type="ORF">J7S26_02905</name>
</gene>
<proteinExistence type="predicted"/>
<dbReference type="GO" id="GO:0016758">
    <property type="term" value="F:hexosyltransferase activity"/>
    <property type="evidence" value="ECO:0007669"/>
    <property type="project" value="UniProtKB-ARBA"/>
</dbReference>
<reference evidence="2" key="1">
    <citation type="submission" date="2021-04" db="EMBL/GenBank/DDBJ databases">
        <title>Novel species in family Eggerthellaceae.</title>
        <authorList>
            <person name="Zhang G."/>
        </authorList>
    </citation>
    <scope>NUCLEOTIDE SEQUENCE</scope>
    <source>
        <strain evidence="2">Zg-886</strain>
    </source>
</reference>
<dbReference type="InterPro" id="IPR029044">
    <property type="entry name" value="Nucleotide-diphossugar_trans"/>
</dbReference>
<protein>
    <submittedName>
        <fullName evidence="2">Glycosyltransferase family 2 protein</fullName>
    </submittedName>
</protein>
<name>A0A9E6SUV3_9ACTN</name>
<evidence type="ECO:0000313" key="2">
    <source>
        <dbReference type="EMBL" id="QTU84878.1"/>
    </source>
</evidence>
<dbReference type="RefSeq" id="WP_166339623.1">
    <property type="nucleotide sequence ID" value="NZ_CP072829.1"/>
</dbReference>
<evidence type="ECO:0000313" key="3">
    <source>
        <dbReference type="Proteomes" id="UP000671910"/>
    </source>
</evidence>
<sequence>MNKLLTIVMPAYNMEAYLGGALDSILACKRADRVEALVVDDGSTDATPQVIATFEQKAPNVVRGVRKENGHYGSAVNRGIAEATGDYVKVVDSDDWVDGGALDELLAFLESAGEVDLVLSDYVRVFEDCEEPVSVADIPPRKVLPFSDVRLRPCIMHAITYRRDVLRKSGLRLDEGILFTDDEYALFPTAWVNTLAYVPEPVYRYRLGRAEQSVSPENLERTLADNWQVAQAVMAWRRSLAARGVQPANLAYVNEKCAAIAYEHIRRRLLSSDAEQGRRVTRELEAFLTDDVGIAPADLERHVRFLRATDYAGWGVLAAYKKRRAKG</sequence>
<dbReference type="Proteomes" id="UP000671910">
    <property type="component" value="Chromosome"/>
</dbReference>
<dbReference type="AlphaFoldDB" id="A0A9E6SUV3"/>
<dbReference type="Pfam" id="PF00535">
    <property type="entry name" value="Glycos_transf_2"/>
    <property type="match status" value="1"/>
</dbReference>
<accession>A0A9E6SUV3</accession>
<feature type="domain" description="Glycosyltransferase 2-like" evidence="1">
    <location>
        <begin position="6"/>
        <end position="166"/>
    </location>
</feature>
<dbReference type="CDD" id="cd00761">
    <property type="entry name" value="Glyco_tranf_GTA_type"/>
    <property type="match status" value="1"/>
</dbReference>
<dbReference type="KEGG" id="ebz:J7S26_02905"/>
<dbReference type="PANTHER" id="PTHR22916">
    <property type="entry name" value="GLYCOSYLTRANSFERASE"/>
    <property type="match status" value="1"/>
</dbReference>
<dbReference type="SUPFAM" id="SSF53448">
    <property type="entry name" value="Nucleotide-diphospho-sugar transferases"/>
    <property type="match status" value="1"/>
</dbReference>
<organism evidence="2 3">
    <name type="scientific">Xiamenia xianingshaonis</name>
    <dbReference type="NCBI Taxonomy" id="2682776"/>
    <lineage>
        <taxon>Bacteria</taxon>
        <taxon>Bacillati</taxon>
        <taxon>Actinomycetota</taxon>
        <taxon>Coriobacteriia</taxon>
        <taxon>Eggerthellales</taxon>
        <taxon>Eggerthellaceae</taxon>
        <taxon>Xiamenia</taxon>
    </lineage>
</organism>
<dbReference type="EMBL" id="CP072829">
    <property type="protein sequence ID" value="QTU84878.1"/>
    <property type="molecule type" value="Genomic_DNA"/>
</dbReference>
<evidence type="ECO:0000259" key="1">
    <source>
        <dbReference type="Pfam" id="PF00535"/>
    </source>
</evidence>
<dbReference type="PANTHER" id="PTHR22916:SF3">
    <property type="entry name" value="UDP-GLCNAC:BETAGAL BETA-1,3-N-ACETYLGLUCOSAMINYLTRANSFERASE-LIKE PROTEIN 1"/>
    <property type="match status" value="1"/>
</dbReference>
<dbReference type="Gene3D" id="3.90.550.10">
    <property type="entry name" value="Spore Coat Polysaccharide Biosynthesis Protein SpsA, Chain A"/>
    <property type="match status" value="1"/>
</dbReference>
<dbReference type="InterPro" id="IPR001173">
    <property type="entry name" value="Glyco_trans_2-like"/>
</dbReference>